<reference evidence="1" key="1">
    <citation type="submission" date="2021-12" db="EMBL/GenBank/DDBJ databases">
        <authorList>
            <person name="King R."/>
        </authorList>
    </citation>
    <scope>NUCLEOTIDE SEQUENCE</scope>
</reference>
<evidence type="ECO:0000313" key="1">
    <source>
        <dbReference type="EMBL" id="CAH0381173.1"/>
    </source>
</evidence>
<organism evidence="1 2">
    <name type="scientific">Bemisia tabaci</name>
    <name type="common">Sweetpotato whitefly</name>
    <name type="synonym">Aleurodes tabaci</name>
    <dbReference type="NCBI Taxonomy" id="7038"/>
    <lineage>
        <taxon>Eukaryota</taxon>
        <taxon>Metazoa</taxon>
        <taxon>Ecdysozoa</taxon>
        <taxon>Arthropoda</taxon>
        <taxon>Hexapoda</taxon>
        <taxon>Insecta</taxon>
        <taxon>Pterygota</taxon>
        <taxon>Neoptera</taxon>
        <taxon>Paraneoptera</taxon>
        <taxon>Hemiptera</taxon>
        <taxon>Sternorrhyncha</taxon>
        <taxon>Aleyrodoidea</taxon>
        <taxon>Aleyrodidae</taxon>
        <taxon>Aleyrodinae</taxon>
        <taxon>Bemisia</taxon>
    </lineage>
</organism>
<sequence>MLERMSTITPNADKKKLYFGSEEQKVFLNSIDDLVERVSTITPNADKKMDMGDRINTLFNRIIENPTLADLSGKSTNFGRKLKEKKNKLTFSPAATSSMAKRYKPSNSNFTKKIVLLIHESKCPTLKEEFEVLVPEKRVKHFGLFYKTWDSGDVRWQIVEWFQDYLVNLEDFVYLYCPGGNYLQELPSDVEVDGEFLKREFHKTAYIRKINSYAVDDPLVDADAPTEEKNFLSEISIY</sequence>
<keyword evidence="2" id="KW-1185">Reference proteome</keyword>
<dbReference type="AlphaFoldDB" id="A0A9P0EYI6"/>
<accession>A0A9P0EYI6</accession>
<evidence type="ECO:0000313" key="2">
    <source>
        <dbReference type="Proteomes" id="UP001152759"/>
    </source>
</evidence>
<name>A0A9P0EYI6_BEMTA</name>
<dbReference type="EMBL" id="OU963862">
    <property type="protein sequence ID" value="CAH0381173.1"/>
    <property type="molecule type" value="Genomic_DNA"/>
</dbReference>
<dbReference type="Proteomes" id="UP001152759">
    <property type="component" value="Chromosome 1"/>
</dbReference>
<proteinExistence type="predicted"/>
<gene>
    <name evidence="1" type="ORF">BEMITA_LOCUS846</name>
</gene>
<protein>
    <submittedName>
        <fullName evidence="1">Uncharacterized protein</fullName>
    </submittedName>
</protein>